<dbReference type="EMBL" id="BARS01055361">
    <property type="protein sequence ID" value="GAG44936.1"/>
    <property type="molecule type" value="Genomic_DNA"/>
</dbReference>
<comment type="caution">
    <text evidence="1">The sequence shown here is derived from an EMBL/GenBank/DDBJ whole genome shotgun (WGS) entry which is preliminary data.</text>
</comment>
<accession>X0Z8X3</accession>
<proteinExistence type="predicted"/>
<protein>
    <submittedName>
        <fullName evidence="1">Uncharacterized protein</fullName>
    </submittedName>
</protein>
<reference evidence="1" key="1">
    <citation type="journal article" date="2014" name="Front. Microbiol.">
        <title>High frequency of phylogenetically diverse reductive dehalogenase-homologous genes in deep subseafloor sedimentary metagenomes.</title>
        <authorList>
            <person name="Kawai M."/>
            <person name="Futagami T."/>
            <person name="Toyoda A."/>
            <person name="Takaki Y."/>
            <person name="Nishi S."/>
            <person name="Hori S."/>
            <person name="Arai W."/>
            <person name="Tsubouchi T."/>
            <person name="Morono Y."/>
            <person name="Uchiyama I."/>
            <person name="Ito T."/>
            <person name="Fujiyama A."/>
            <person name="Inagaki F."/>
            <person name="Takami H."/>
        </authorList>
    </citation>
    <scope>NUCLEOTIDE SEQUENCE</scope>
    <source>
        <strain evidence="1">Expedition CK06-06</strain>
    </source>
</reference>
<evidence type="ECO:0000313" key="1">
    <source>
        <dbReference type="EMBL" id="GAG44936.1"/>
    </source>
</evidence>
<dbReference type="AlphaFoldDB" id="X0Z8X3"/>
<feature type="non-terminal residue" evidence="1">
    <location>
        <position position="83"/>
    </location>
</feature>
<organism evidence="1">
    <name type="scientific">marine sediment metagenome</name>
    <dbReference type="NCBI Taxonomy" id="412755"/>
    <lineage>
        <taxon>unclassified sequences</taxon>
        <taxon>metagenomes</taxon>
        <taxon>ecological metagenomes</taxon>
    </lineage>
</organism>
<sequence>MAKRYILEFILKGSDKVSKPTASATKAVGDFNKQVTLAIKSLNGVTKPVSSAAKWMDNFGKHVDKAKVSTEKFNKEQSELASE</sequence>
<gene>
    <name evidence="1" type="ORF">S01H1_81752</name>
</gene>
<name>X0Z8X3_9ZZZZ</name>